<feature type="domain" description="MacB-like periplasmic core" evidence="8">
    <location>
        <begin position="430"/>
        <end position="598"/>
    </location>
</feature>
<accession>A0A2N3IE89</accession>
<keyword evidence="10" id="KW-1185">Reference proteome</keyword>
<comment type="subcellular location">
    <subcellularLocation>
        <location evidence="1">Cell membrane</location>
        <topology evidence="1">Multi-pass membrane protein</topology>
    </subcellularLocation>
</comment>
<feature type="transmembrane region" description="Helical" evidence="6">
    <location>
        <begin position="716"/>
        <end position="738"/>
    </location>
</feature>
<protein>
    <submittedName>
        <fullName evidence="9">MacB-like periplasmic core domain</fullName>
    </submittedName>
</protein>
<dbReference type="AlphaFoldDB" id="A0A2N3IE89"/>
<evidence type="ECO:0000256" key="5">
    <source>
        <dbReference type="ARBA" id="ARBA00023136"/>
    </source>
</evidence>
<feature type="transmembrane region" description="Helical" evidence="6">
    <location>
        <begin position="672"/>
        <end position="695"/>
    </location>
</feature>
<feature type="transmembrane region" description="Helical" evidence="6">
    <location>
        <begin position="279"/>
        <end position="299"/>
    </location>
</feature>
<feature type="transmembrane region" description="Helical" evidence="6">
    <location>
        <begin position="20"/>
        <end position="40"/>
    </location>
</feature>
<feature type="domain" description="ABC3 transporter permease C-terminal" evidence="7">
    <location>
        <begin position="676"/>
        <end position="787"/>
    </location>
</feature>
<dbReference type="GO" id="GO:0005886">
    <property type="term" value="C:plasma membrane"/>
    <property type="evidence" value="ECO:0007669"/>
    <property type="project" value="UniProtKB-SubCell"/>
</dbReference>
<dbReference type="PANTHER" id="PTHR30572:SF18">
    <property type="entry name" value="ABC-TYPE MACROLIDE FAMILY EXPORT SYSTEM PERMEASE COMPONENT 2"/>
    <property type="match status" value="1"/>
</dbReference>
<comment type="caution">
    <text evidence="9">The sequence shown here is derived from an EMBL/GenBank/DDBJ whole genome shotgun (WGS) entry which is preliminary data.</text>
</comment>
<reference evidence="9 10" key="1">
    <citation type="submission" date="2017-06" db="EMBL/GenBank/DDBJ databases">
        <title>Raineya orbicola gen. nov., sp. nov. a slightly thermophilic bacterium of the phylum Bacteroidetes and the description of Raineyaceae fam. nov.</title>
        <authorList>
            <person name="Albuquerque L."/>
            <person name="Polonia A.R.M."/>
            <person name="Barroso C."/>
            <person name="Froufe H.J.C."/>
            <person name="Lage O."/>
            <person name="Lobo-Da-Cunha A."/>
            <person name="Egas C."/>
            <person name="Da Costa M.S."/>
        </authorList>
    </citation>
    <scope>NUCLEOTIDE SEQUENCE [LARGE SCALE GENOMIC DNA]</scope>
    <source>
        <strain evidence="9 10">SPSPC-11</strain>
    </source>
</reference>
<evidence type="ECO:0000313" key="9">
    <source>
        <dbReference type="EMBL" id="PKQ68588.1"/>
    </source>
</evidence>
<evidence type="ECO:0000256" key="6">
    <source>
        <dbReference type="SAM" id="Phobius"/>
    </source>
</evidence>
<keyword evidence="2" id="KW-1003">Cell membrane</keyword>
<keyword evidence="3 6" id="KW-0812">Transmembrane</keyword>
<feature type="domain" description="MacB-like periplasmic core" evidence="8">
    <location>
        <begin position="20"/>
        <end position="214"/>
    </location>
</feature>
<keyword evidence="5 6" id="KW-0472">Membrane</keyword>
<dbReference type="InterPro" id="IPR003838">
    <property type="entry name" value="ABC3_permease_C"/>
</dbReference>
<feature type="transmembrane region" description="Helical" evidence="6">
    <location>
        <begin position="758"/>
        <end position="782"/>
    </location>
</feature>
<evidence type="ECO:0000256" key="4">
    <source>
        <dbReference type="ARBA" id="ARBA00022989"/>
    </source>
</evidence>
<dbReference type="OrthoDB" id="5933722at2"/>
<dbReference type="PANTHER" id="PTHR30572">
    <property type="entry name" value="MEMBRANE COMPONENT OF TRANSPORTER-RELATED"/>
    <property type="match status" value="1"/>
</dbReference>
<evidence type="ECO:0000259" key="8">
    <source>
        <dbReference type="Pfam" id="PF12704"/>
    </source>
</evidence>
<dbReference type="GO" id="GO:0022857">
    <property type="term" value="F:transmembrane transporter activity"/>
    <property type="evidence" value="ECO:0007669"/>
    <property type="project" value="TreeGrafter"/>
</dbReference>
<evidence type="ECO:0000256" key="2">
    <source>
        <dbReference type="ARBA" id="ARBA00022475"/>
    </source>
</evidence>
<dbReference type="InterPro" id="IPR050250">
    <property type="entry name" value="Macrolide_Exporter_MacB"/>
</dbReference>
<feature type="domain" description="ABC3 transporter permease C-terminal" evidence="7">
    <location>
        <begin position="287"/>
        <end position="399"/>
    </location>
</feature>
<dbReference type="EMBL" id="NKXO01000024">
    <property type="protein sequence ID" value="PKQ68588.1"/>
    <property type="molecule type" value="Genomic_DNA"/>
</dbReference>
<evidence type="ECO:0000256" key="1">
    <source>
        <dbReference type="ARBA" id="ARBA00004651"/>
    </source>
</evidence>
<name>A0A2N3IE89_9BACT</name>
<organism evidence="9 10">
    <name type="scientific">Raineya orbicola</name>
    <dbReference type="NCBI Taxonomy" id="2016530"/>
    <lineage>
        <taxon>Bacteria</taxon>
        <taxon>Pseudomonadati</taxon>
        <taxon>Bacteroidota</taxon>
        <taxon>Cytophagia</taxon>
        <taxon>Cytophagales</taxon>
        <taxon>Raineyaceae</taxon>
        <taxon>Raineya</taxon>
    </lineage>
</organism>
<keyword evidence="4 6" id="KW-1133">Transmembrane helix</keyword>
<dbReference type="Pfam" id="PF02687">
    <property type="entry name" value="FtsX"/>
    <property type="match status" value="2"/>
</dbReference>
<feature type="transmembrane region" description="Helical" evidence="6">
    <location>
        <begin position="422"/>
        <end position="442"/>
    </location>
</feature>
<evidence type="ECO:0000256" key="3">
    <source>
        <dbReference type="ARBA" id="ARBA00022692"/>
    </source>
</evidence>
<gene>
    <name evidence="9" type="ORF">Rain11_1655</name>
</gene>
<dbReference type="Proteomes" id="UP000233387">
    <property type="component" value="Unassembled WGS sequence"/>
</dbReference>
<sequence length="795" mass="91372">MLNALLISYRLLLAKPLYVLINVIGVALGMAIALLILLYLDNQFSFDKHWQKDIYRLAIRYKSGNEYRRIAAAEPHIAPTLHRAFPQIKHITKILPTEGTIIDYLGNSNFYTDVFFADSLFFKVFDCQVLQGSVSNIFRKPESKEIILTQDLAQEIFGSENPIGKTLQLRTTNAFTYDGEYLVKAVIAKQETSHFPFKALISWNYEDKFVQNSWVYTYFTCSQKPSFIAQKWEWYYQGYLKRYFPNEDLFLKPIVQNVRDIYLNSKLEAEIYPNANKNYLFIFLATALLMIVVACINFVNLNAVRSTQRIREFAIRKVFGESRQELLIQLLVETLILMFLAFLVSLMLTELALPYFSQILQTPLALRSIFGSGFMLFWVITFLLMILLSGVYPVFYLVDIPILNGLKNILPKQNYRISFRKTLLVMQFTITIVILALTIMVIRQLNFVKNKDLGFDNQRVLVIRLPKSEEVFEKLDTLKKALMQSPDVFKIANSAEIIGTNLISQFRFEVENNGKLVEVVMGRMSVNKDFIDVMGLEIVQGRKFDERDTTANVALIINEAAATYMNWQNPIGKNFVISRDENGNPSVIGEVIGVVKNFHISSLHKKISPLVLVLSNKIGNLFLSVSPKHREEVLAYLQKTWQEILPTEPLNYFFLNENYRKHYLNEEKLAQILVYFSFLVAMVASLGLLGLSLFISELRLKEIAIRKVLGASRWHLVRLLSKDFIQLLLLSALIAVPLGEYVIHLWLSNFAYTTQTSANVFIGAFLLTFLIVVIPLFVQAFARVFINPNKFLQAG</sequence>
<feature type="transmembrane region" description="Helical" evidence="6">
    <location>
        <begin position="326"/>
        <end position="348"/>
    </location>
</feature>
<feature type="transmembrane region" description="Helical" evidence="6">
    <location>
        <begin position="369"/>
        <end position="388"/>
    </location>
</feature>
<dbReference type="InterPro" id="IPR025857">
    <property type="entry name" value="MacB_PCD"/>
</dbReference>
<proteinExistence type="predicted"/>
<evidence type="ECO:0000313" key="10">
    <source>
        <dbReference type="Proteomes" id="UP000233387"/>
    </source>
</evidence>
<dbReference type="Pfam" id="PF12704">
    <property type="entry name" value="MacB_PCD"/>
    <property type="match status" value="2"/>
</dbReference>
<evidence type="ECO:0000259" key="7">
    <source>
        <dbReference type="Pfam" id="PF02687"/>
    </source>
</evidence>